<feature type="domain" description="FAD/NAD(P)-binding" evidence="2">
    <location>
        <begin position="7"/>
        <end position="306"/>
    </location>
</feature>
<dbReference type="GO" id="GO:0016491">
    <property type="term" value="F:oxidoreductase activity"/>
    <property type="evidence" value="ECO:0007669"/>
    <property type="project" value="UniProtKB-KW"/>
</dbReference>
<dbReference type="STRING" id="1197717.BED41_00385"/>
<proteinExistence type="predicted"/>
<evidence type="ECO:0000256" key="1">
    <source>
        <dbReference type="ARBA" id="ARBA00023002"/>
    </source>
</evidence>
<sequence>MVRERHDLVIIGGGPAGLAAAAAAKEAGCGDLLLIERDRVLGGILNQCIHDGFGLHAFKEALSGPEYADRFIKRVRELDIPVMEKTIVLDLSKDKVLRVSREGEIKEIEAKAVVLAMGCRERTRGALSIPGHRPAGVYTAGTVQNLVNLENIMPGKHVVILGSGDIGLIMARRMTLEGAKVEAVFEVLPYSSGLQRNIRQCLDDYGIPLYLATTVIDIYGPNGRLEGVTVAEVDERRRPVKGTERFVPCDTLLLSVGLIPENELTREAEVLIDSVTQGADVDDSCMTKIPGIFACGNVLHVHDLVDFVSMEAARAGRNAALYAAGRLAGQNKEVAVKAGEGVRYVVPQRISRGEDVSLAFRVTTPSSGRVIEVRDGERVLKTKEETRLHPAEMVWVEMGKMDLEDINSLEVRVR</sequence>
<dbReference type="Gene3D" id="3.50.50.60">
    <property type="entry name" value="FAD/NAD(P)-binding domain"/>
    <property type="match status" value="2"/>
</dbReference>
<dbReference type="InterPro" id="IPR051691">
    <property type="entry name" value="Metab_Enz_Cyan_OpOx_G3PDH"/>
</dbReference>
<dbReference type="EMBL" id="CP016757">
    <property type="protein sequence ID" value="ANZ43699.1"/>
    <property type="molecule type" value="Genomic_DNA"/>
</dbReference>
<evidence type="ECO:0000259" key="2">
    <source>
        <dbReference type="Pfam" id="PF07992"/>
    </source>
</evidence>
<dbReference type="RefSeq" id="WP_066741651.1">
    <property type="nucleotide sequence ID" value="NZ_CAUFKJ010000022.1"/>
</dbReference>
<keyword evidence="1" id="KW-0560">Oxidoreductase</keyword>
<keyword evidence="4" id="KW-1185">Reference proteome</keyword>
<dbReference type="GeneID" id="83056306"/>
<protein>
    <submittedName>
        <fullName evidence="3">Pyridine nucleotide-disulfide oxidoreductase</fullName>
    </submittedName>
</protein>
<dbReference type="InterPro" id="IPR023753">
    <property type="entry name" value="FAD/NAD-binding_dom"/>
</dbReference>
<dbReference type="OrthoDB" id="9776839at2"/>
<evidence type="ECO:0000313" key="4">
    <source>
        <dbReference type="Proteomes" id="UP000093044"/>
    </source>
</evidence>
<dbReference type="AlphaFoldDB" id="A0A1B2I156"/>
<dbReference type="Proteomes" id="UP000093044">
    <property type="component" value="Chromosome"/>
</dbReference>
<gene>
    <name evidence="3" type="ORF">BED41_00385</name>
</gene>
<reference evidence="3" key="1">
    <citation type="submission" date="2016-08" db="EMBL/GenBank/DDBJ databases">
        <title>Complete genome of Cloacibacillus porcorum.</title>
        <authorList>
            <person name="Looft T."/>
            <person name="Bayles D.O."/>
            <person name="Alt D.P."/>
        </authorList>
    </citation>
    <scope>NUCLEOTIDE SEQUENCE [LARGE SCALE GENOMIC DNA]</scope>
    <source>
        <strain evidence="3">CL-84</strain>
    </source>
</reference>
<name>A0A1B2I156_9BACT</name>
<dbReference type="Pfam" id="PF07992">
    <property type="entry name" value="Pyr_redox_2"/>
    <property type="match status" value="1"/>
</dbReference>
<dbReference type="InterPro" id="IPR036188">
    <property type="entry name" value="FAD/NAD-bd_sf"/>
</dbReference>
<dbReference type="PANTHER" id="PTHR42949">
    <property type="entry name" value="ANAEROBIC GLYCEROL-3-PHOSPHATE DEHYDROGENASE SUBUNIT B"/>
    <property type="match status" value="1"/>
</dbReference>
<accession>A0A1B2I156</accession>
<dbReference type="SUPFAM" id="SSF51905">
    <property type="entry name" value="FAD/NAD(P)-binding domain"/>
    <property type="match status" value="1"/>
</dbReference>
<dbReference type="PRINTS" id="PR00368">
    <property type="entry name" value="FADPNR"/>
</dbReference>
<evidence type="ECO:0000313" key="3">
    <source>
        <dbReference type="EMBL" id="ANZ43699.1"/>
    </source>
</evidence>
<organism evidence="3 4">
    <name type="scientific">Cloacibacillus porcorum</name>
    <dbReference type="NCBI Taxonomy" id="1197717"/>
    <lineage>
        <taxon>Bacteria</taxon>
        <taxon>Thermotogati</taxon>
        <taxon>Synergistota</taxon>
        <taxon>Synergistia</taxon>
        <taxon>Synergistales</taxon>
        <taxon>Synergistaceae</taxon>
        <taxon>Cloacibacillus</taxon>
    </lineage>
</organism>
<dbReference type="PRINTS" id="PR00469">
    <property type="entry name" value="PNDRDTASEII"/>
</dbReference>
<dbReference type="PANTHER" id="PTHR42949:SF3">
    <property type="entry name" value="ANAEROBIC GLYCEROL-3-PHOSPHATE DEHYDROGENASE SUBUNIT B"/>
    <property type="match status" value="1"/>
</dbReference>
<dbReference type="KEGG" id="cpor:BED41_00385"/>